<dbReference type="Pfam" id="PF18135">
    <property type="entry name" value="Type_ISP_C"/>
    <property type="match status" value="1"/>
</dbReference>
<comment type="caution">
    <text evidence="2">The sequence shown here is derived from an EMBL/GenBank/DDBJ whole genome shotgun (WGS) entry which is preliminary data.</text>
</comment>
<reference evidence="2 3" key="1">
    <citation type="submission" date="2019-10" db="EMBL/GenBank/DDBJ databases">
        <title>Draft Genome Assembly of Rhodococcus zopfii DSM44189.</title>
        <authorList>
            <person name="Sutton J.M."/>
            <person name="Akob D.M."/>
            <person name="Bushman T.J."/>
        </authorList>
    </citation>
    <scope>NUCLEOTIDE SEQUENCE [LARGE SCALE GENOMIC DNA]</scope>
    <source>
        <strain evidence="2 3">DSM 44189</strain>
    </source>
</reference>
<dbReference type="InterPro" id="IPR041635">
    <property type="entry name" value="Type_ISP_LLaBIII_C"/>
</dbReference>
<accession>A0ABU3WK83</accession>
<proteinExistence type="predicted"/>
<sequence>MVTDVKYERITFRSFDRQWVIADSRLLDRPRRPLWEARHPGQIFVVEQHSIHPRQGPALYFSGSMPDINAFNNRGGRTLPMLHPDGSPNLVSGLLEVLVTHFGAGIDPTDLVYYLAGVTAHPGFVETFDDELTTPGIRVPMTADRALWDRAVQLGKHAVWLHSFGTAGGHPDGIHDIRSPQILIAHPSYNVPVGKRMPTSLQYDADAQELRLGNGVWAPVSAEVRNYTVGGVKVIDSWVGYRMEKPKGRRSSPLDDINVTQWPSEWSAELSELLSVLAQLVALEPSQLDLLEDILAGPLFTVEALTEAGVQWPTSSADRNPRRVVRGGLFG</sequence>
<feature type="domain" description="Type ISP restriction-modification enzyme LLaBIII C-terminal specificity" evidence="1">
    <location>
        <begin position="6"/>
        <end position="272"/>
    </location>
</feature>
<name>A0ABU3WK83_9NOCA</name>
<dbReference type="EMBL" id="WBMO01000001">
    <property type="protein sequence ID" value="MDV2474348.1"/>
    <property type="molecule type" value="Genomic_DNA"/>
</dbReference>
<evidence type="ECO:0000313" key="3">
    <source>
        <dbReference type="Proteomes" id="UP001275440"/>
    </source>
</evidence>
<evidence type="ECO:0000313" key="2">
    <source>
        <dbReference type="EMBL" id="MDV2474348.1"/>
    </source>
</evidence>
<keyword evidence="3" id="KW-1185">Reference proteome</keyword>
<evidence type="ECO:0000259" key="1">
    <source>
        <dbReference type="Pfam" id="PF18135"/>
    </source>
</evidence>
<protein>
    <recommendedName>
        <fullName evidence="1">Type ISP restriction-modification enzyme LLaBIII C-terminal specificity domain-containing protein</fullName>
    </recommendedName>
</protein>
<dbReference type="Proteomes" id="UP001275440">
    <property type="component" value="Unassembled WGS sequence"/>
</dbReference>
<organism evidence="2 3">
    <name type="scientific">Rhodococcus zopfii</name>
    <dbReference type="NCBI Taxonomy" id="43772"/>
    <lineage>
        <taxon>Bacteria</taxon>
        <taxon>Bacillati</taxon>
        <taxon>Actinomycetota</taxon>
        <taxon>Actinomycetes</taxon>
        <taxon>Mycobacteriales</taxon>
        <taxon>Nocardiaceae</taxon>
        <taxon>Rhodococcus</taxon>
    </lineage>
</organism>
<gene>
    <name evidence="2" type="ORF">F8M49_01095</name>
</gene>